<dbReference type="AlphaFoldDB" id="A0A8T0IHB0"/>
<dbReference type="PANTHER" id="PTHR46761:SF2">
    <property type="entry name" value="RAN GTPASE-ACTIVATING PROTEIN 1"/>
    <property type="match status" value="1"/>
</dbReference>
<gene>
    <name evidence="3" type="ORF">KC19_3G048200</name>
</gene>
<dbReference type="SUPFAM" id="SSF52047">
    <property type="entry name" value="RNI-like"/>
    <property type="match status" value="1"/>
</dbReference>
<feature type="transmembrane region" description="Helical" evidence="2">
    <location>
        <begin position="12"/>
        <end position="33"/>
    </location>
</feature>
<feature type="region of interest" description="Disordered" evidence="1">
    <location>
        <begin position="428"/>
        <end position="460"/>
    </location>
</feature>
<keyword evidence="2" id="KW-0812">Transmembrane</keyword>
<accession>A0A8T0IHB0</accession>
<evidence type="ECO:0000313" key="4">
    <source>
        <dbReference type="Proteomes" id="UP000822688"/>
    </source>
</evidence>
<name>A0A8T0IHB0_CERPU</name>
<sequence>MLLNRFHVSPAGGMWFVVGILLWLFVAVVYRIYFRPETMTRMEDVPVESLFDVSGGTRAFLTKEKAEELLKQLLDADNAYTRIRLGNWSFGIDAADVAARALSSMKSRLVDVDLADIVAGRPEAEALKVMSIFSSALEGSQLRSLNLSDNALGEKGVRAFSSLLKSQKSLEKLYFMNNGISEEAAQAICELVPFSGNLRVLHFHNNMSGDGGAQALADFVRTATKVEDFQFSSTRVGVDGAIALVEALRTGKSLKRLDLRDNMYGPEGGLALAETLKLHPELQEVYLSDLGLEDEGATAVLKALAEVGSHVEVLELGGNEITEKAAPALVSCIRAMKSLRRLVLSENELKDKGAVAVSQALLEGHESLEVLDLSENMLGRIGAVAAAQTAAKKKSFKSLNLNSNYISEGGLEVLKEVLSKGATGLKVLGSLDENDEDGEDEEETGDEEEEEDDDEERECPCCIGKTRFEDLAL</sequence>
<dbReference type="Gene3D" id="3.80.10.10">
    <property type="entry name" value="Ribonuclease Inhibitor"/>
    <property type="match status" value="1"/>
</dbReference>
<dbReference type="InterPro" id="IPR032675">
    <property type="entry name" value="LRR_dom_sf"/>
</dbReference>
<organism evidence="3 4">
    <name type="scientific">Ceratodon purpureus</name>
    <name type="common">Fire moss</name>
    <name type="synonym">Dicranum purpureum</name>
    <dbReference type="NCBI Taxonomy" id="3225"/>
    <lineage>
        <taxon>Eukaryota</taxon>
        <taxon>Viridiplantae</taxon>
        <taxon>Streptophyta</taxon>
        <taxon>Embryophyta</taxon>
        <taxon>Bryophyta</taxon>
        <taxon>Bryophytina</taxon>
        <taxon>Bryopsida</taxon>
        <taxon>Dicranidae</taxon>
        <taxon>Pseudoditrichales</taxon>
        <taxon>Ditrichaceae</taxon>
        <taxon>Ceratodon</taxon>
    </lineage>
</organism>
<dbReference type="SMART" id="SM00368">
    <property type="entry name" value="LRR_RI"/>
    <property type="match status" value="10"/>
</dbReference>
<evidence type="ECO:0000313" key="3">
    <source>
        <dbReference type="EMBL" id="KAG0582276.1"/>
    </source>
</evidence>
<proteinExistence type="predicted"/>
<feature type="compositionally biased region" description="Acidic residues" evidence="1">
    <location>
        <begin position="432"/>
        <end position="457"/>
    </location>
</feature>
<dbReference type="PANTHER" id="PTHR46761">
    <property type="entry name" value="RAN GTPASE-ACTIVATING PROTEIN 1"/>
    <property type="match status" value="1"/>
</dbReference>
<dbReference type="EMBL" id="CM026423">
    <property type="protein sequence ID" value="KAG0582276.1"/>
    <property type="molecule type" value="Genomic_DNA"/>
</dbReference>
<evidence type="ECO:0000256" key="1">
    <source>
        <dbReference type="SAM" id="MobiDB-lite"/>
    </source>
</evidence>
<dbReference type="InterPro" id="IPR045203">
    <property type="entry name" value="RanGAP1/2"/>
</dbReference>
<protein>
    <submittedName>
        <fullName evidence="3">Uncharacterized protein</fullName>
    </submittedName>
</protein>
<comment type="caution">
    <text evidence="3">The sequence shown here is derived from an EMBL/GenBank/DDBJ whole genome shotgun (WGS) entry which is preliminary data.</text>
</comment>
<keyword evidence="2" id="KW-0472">Membrane</keyword>
<dbReference type="GO" id="GO:0005096">
    <property type="term" value="F:GTPase activator activity"/>
    <property type="evidence" value="ECO:0007669"/>
    <property type="project" value="InterPro"/>
</dbReference>
<dbReference type="Pfam" id="PF13516">
    <property type="entry name" value="LRR_6"/>
    <property type="match status" value="3"/>
</dbReference>
<dbReference type="Proteomes" id="UP000822688">
    <property type="component" value="Chromosome 3"/>
</dbReference>
<keyword evidence="4" id="KW-1185">Reference proteome</keyword>
<keyword evidence="2" id="KW-1133">Transmembrane helix</keyword>
<reference evidence="3" key="1">
    <citation type="submission" date="2020-06" db="EMBL/GenBank/DDBJ databases">
        <title>WGS assembly of Ceratodon purpureus strain R40.</title>
        <authorList>
            <person name="Carey S.B."/>
            <person name="Jenkins J."/>
            <person name="Shu S."/>
            <person name="Lovell J.T."/>
            <person name="Sreedasyam A."/>
            <person name="Maumus F."/>
            <person name="Tiley G.P."/>
            <person name="Fernandez-Pozo N."/>
            <person name="Barry K."/>
            <person name="Chen C."/>
            <person name="Wang M."/>
            <person name="Lipzen A."/>
            <person name="Daum C."/>
            <person name="Saski C.A."/>
            <person name="Payton A.C."/>
            <person name="Mcbreen J.C."/>
            <person name="Conrad R.E."/>
            <person name="Kollar L.M."/>
            <person name="Olsson S."/>
            <person name="Huttunen S."/>
            <person name="Landis J.B."/>
            <person name="Wickett N.J."/>
            <person name="Johnson M.G."/>
            <person name="Rensing S.A."/>
            <person name="Grimwood J."/>
            <person name="Schmutz J."/>
            <person name="Mcdaniel S.F."/>
        </authorList>
    </citation>
    <scope>NUCLEOTIDE SEQUENCE</scope>
    <source>
        <strain evidence="3">R40</strain>
    </source>
</reference>
<evidence type="ECO:0000256" key="2">
    <source>
        <dbReference type="SAM" id="Phobius"/>
    </source>
</evidence>
<dbReference type="InterPro" id="IPR001611">
    <property type="entry name" value="Leu-rich_rpt"/>
</dbReference>